<gene>
    <name evidence="1" type="ORF">MNBD_NITROSPINAE03-718</name>
</gene>
<dbReference type="PANTHER" id="PTHR36303:SF1">
    <property type="entry name" value="2',3'-CYCLIC-NUCLEOTIDE 2'-PHOSPHODIESTERASE"/>
    <property type="match status" value="1"/>
</dbReference>
<dbReference type="CDD" id="cd07382">
    <property type="entry name" value="MPP_DR1281"/>
    <property type="match status" value="1"/>
</dbReference>
<dbReference type="SUPFAM" id="SSF56300">
    <property type="entry name" value="Metallo-dependent phosphatases"/>
    <property type="match status" value="1"/>
</dbReference>
<dbReference type="PANTHER" id="PTHR36303">
    <property type="entry name" value="2',3'-CYCLIC-NUCLEOTIDE 2'-PHOSPHODIESTERASE"/>
    <property type="match status" value="1"/>
</dbReference>
<dbReference type="InterPro" id="IPR005235">
    <property type="entry name" value="YmdB-like"/>
</dbReference>
<proteinExistence type="predicted"/>
<dbReference type="NCBIfam" id="TIGR00282">
    <property type="entry name" value="TIGR00282 family metallophosphoesterase"/>
    <property type="match status" value="1"/>
</dbReference>
<dbReference type="Pfam" id="PF13277">
    <property type="entry name" value="YmdB"/>
    <property type="match status" value="1"/>
</dbReference>
<evidence type="ECO:0000313" key="1">
    <source>
        <dbReference type="EMBL" id="VAX25070.1"/>
    </source>
</evidence>
<dbReference type="EMBL" id="UOGB01000319">
    <property type="protein sequence ID" value="VAX25070.1"/>
    <property type="molecule type" value="Genomic_DNA"/>
</dbReference>
<dbReference type="GO" id="GO:0004113">
    <property type="term" value="F:2',3'-cyclic-nucleotide 3'-phosphodiesterase activity"/>
    <property type="evidence" value="ECO:0007669"/>
    <property type="project" value="TreeGrafter"/>
</dbReference>
<dbReference type="PIRSF" id="PIRSF004789">
    <property type="entry name" value="DR1281"/>
    <property type="match status" value="1"/>
</dbReference>
<accession>A0A3B1CQV6</accession>
<protein>
    <submittedName>
        <fullName evidence="1">Uncharacterized protein YmdB</fullName>
    </submittedName>
</protein>
<name>A0A3B1CQV6_9ZZZZ</name>
<reference evidence="1" key="1">
    <citation type="submission" date="2018-06" db="EMBL/GenBank/DDBJ databases">
        <authorList>
            <person name="Zhirakovskaya E."/>
        </authorList>
    </citation>
    <scope>NUCLEOTIDE SEQUENCE</scope>
</reference>
<organism evidence="1">
    <name type="scientific">hydrothermal vent metagenome</name>
    <dbReference type="NCBI Taxonomy" id="652676"/>
    <lineage>
        <taxon>unclassified sequences</taxon>
        <taxon>metagenomes</taxon>
        <taxon>ecological metagenomes</taxon>
    </lineage>
</organism>
<dbReference type="Gene3D" id="3.60.21.10">
    <property type="match status" value="1"/>
</dbReference>
<dbReference type="AlphaFoldDB" id="A0A3B1CQV6"/>
<sequence length="262" mass="28721">MKILAIGDVFGKVGRRVLKIGLNNIISSVKADFVIANGENLAGGFGVTQEMADELFSTGVDVITSGNHIWDKKEALKLLDLEKRLLRPANYPEDAPGRGADLFTTKTGAKIGVLNLQGRVFMDAIDCPFKSAEKNIELLRSRTKIIIVDMHAEATSEKIAMGYFLDGRVSAIFGTHTHVQTSDAKLLPRQTAYITDLGMTGPSHSVIGVRPEIILKRFLLKLPERFNEALGPGQFNGAFIELDDETGMAKSIRPLQSSYEFQ</sequence>
<dbReference type="InterPro" id="IPR029052">
    <property type="entry name" value="Metallo-depent_PP-like"/>
</dbReference>